<protein>
    <submittedName>
        <fullName evidence="2">Uncharacterized protein</fullName>
    </submittedName>
</protein>
<dbReference type="AlphaFoldDB" id="A0AAF5Q1A6"/>
<accession>A0AAF5Q1A6</accession>
<name>A0AAF5Q1A6_WUCBA</name>
<proteinExistence type="predicted"/>
<reference evidence="1" key="2">
    <citation type="journal article" date="2016" name="Mol. Ecol.">
        <title>Population genomics of the filarial nematode parasite Wuchereria bancrofti from mosquitoes.</title>
        <authorList>
            <person name="Small S.T."/>
            <person name="Reimer L.J."/>
            <person name="Tisch D.J."/>
            <person name="King C.L."/>
            <person name="Christensen B.M."/>
            <person name="Siba P.M."/>
            <person name="Kazura J.W."/>
            <person name="Serre D."/>
            <person name="Zimmerman P.A."/>
        </authorList>
    </citation>
    <scope>NUCLEOTIDE SEQUENCE</scope>
    <source>
        <strain evidence="1">pt0022</strain>
    </source>
</reference>
<dbReference type="WBParaSite" id="mrna-Wban_08344">
    <property type="protein sequence ID" value="mrna-Wban_08344"/>
    <property type="gene ID" value="Wban_08344"/>
</dbReference>
<reference evidence="1" key="1">
    <citation type="submission" date="2015-03" db="EMBL/GenBank/DDBJ databases">
        <title>Wuchereria bancrofti Genome Sequencing Papua New Guinea Strain.</title>
        <authorList>
            <person name="Small S.T."/>
            <person name="Serre D."/>
            <person name="Zimmerman P.A."/>
        </authorList>
    </citation>
    <scope>NUCLEOTIDE SEQUENCE [LARGE SCALE GENOMIC DNA]</scope>
    <source>
        <strain evidence="1">pt0022</strain>
    </source>
</reference>
<dbReference type="Proteomes" id="UP000093561">
    <property type="component" value="Unassembled WGS sequence"/>
</dbReference>
<organism evidence="1 2">
    <name type="scientific">Wuchereria bancrofti</name>
    <dbReference type="NCBI Taxonomy" id="6293"/>
    <lineage>
        <taxon>Eukaryota</taxon>
        <taxon>Metazoa</taxon>
        <taxon>Ecdysozoa</taxon>
        <taxon>Nematoda</taxon>
        <taxon>Chromadorea</taxon>
        <taxon>Rhabditida</taxon>
        <taxon>Spirurina</taxon>
        <taxon>Spiruromorpha</taxon>
        <taxon>Filarioidea</taxon>
        <taxon>Onchocercidae</taxon>
        <taxon>Wuchereria</taxon>
    </lineage>
</organism>
<reference evidence="2" key="3">
    <citation type="submission" date="2024-02" db="UniProtKB">
        <authorList>
            <consortium name="WormBaseParasite"/>
        </authorList>
    </citation>
    <scope>IDENTIFICATION</scope>
    <source>
        <strain evidence="2">pt0022</strain>
    </source>
</reference>
<evidence type="ECO:0000313" key="2">
    <source>
        <dbReference type="WBParaSite" id="mrna-Wban_08344"/>
    </source>
</evidence>
<evidence type="ECO:0000313" key="1">
    <source>
        <dbReference type="Proteomes" id="UP000093561"/>
    </source>
</evidence>
<sequence length="55" mass="6562">MQLNSVEVYGFIESVRKSVMKKVMDDRSILKYFKSGYSTFYFVISKKKKKLELNE</sequence>